<dbReference type="Pfam" id="PF04930">
    <property type="entry name" value="FUN14"/>
    <property type="match status" value="1"/>
</dbReference>
<evidence type="ECO:0000256" key="4">
    <source>
        <dbReference type="ARBA" id="ARBA00022989"/>
    </source>
</evidence>
<evidence type="ECO:0000313" key="9">
    <source>
        <dbReference type="Proteomes" id="UP001498398"/>
    </source>
</evidence>
<comment type="similarity">
    <text evidence="2">Belongs to the FUN14 family.</text>
</comment>
<feature type="region of interest" description="Disordered" evidence="6">
    <location>
        <begin position="76"/>
        <end position="100"/>
    </location>
</feature>
<evidence type="ECO:0000256" key="5">
    <source>
        <dbReference type="ARBA" id="ARBA00023136"/>
    </source>
</evidence>
<feature type="transmembrane region" description="Helical" evidence="7">
    <location>
        <begin position="131"/>
        <end position="151"/>
    </location>
</feature>
<evidence type="ECO:0000256" key="6">
    <source>
        <dbReference type="SAM" id="MobiDB-lite"/>
    </source>
</evidence>
<dbReference type="PANTHER" id="PTHR21346:SF10">
    <property type="entry name" value="TRANSMEMBRANE PROTEIN"/>
    <property type="match status" value="1"/>
</dbReference>
<reference evidence="8 9" key="1">
    <citation type="submission" date="2024-01" db="EMBL/GenBank/DDBJ databases">
        <title>A draft genome for the cacao thread blight pathogen Marasmiellus scandens.</title>
        <authorList>
            <person name="Baruah I.K."/>
            <person name="Leung J."/>
            <person name="Bukari Y."/>
            <person name="Amoako-Attah I."/>
            <person name="Meinhardt L.W."/>
            <person name="Bailey B.A."/>
            <person name="Cohen S.P."/>
        </authorList>
    </citation>
    <scope>NUCLEOTIDE SEQUENCE [LARGE SCALE GENOMIC DNA]</scope>
    <source>
        <strain evidence="8 9">GH-19</strain>
    </source>
</reference>
<comment type="subcellular location">
    <subcellularLocation>
        <location evidence="1">Membrane</location>
    </subcellularLocation>
</comment>
<keyword evidence="9" id="KW-1185">Reference proteome</keyword>
<protein>
    <recommendedName>
        <fullName evidence="10">FUN14 family protein</fullName>
    </recommendedName>
</protein>
<organism evidence="8 9">
    <name type="scientific">Marasmiellus scandens</name>
    <dbReference type="NCBI Taxonomy" id="2682957"/>
    <lineage>
        <taxon>Eukaryota</taxon>
        <taxon>Fungi</taxon>
        <taxon>Dikarya</taxon>
        <taxon>Basidiomycota</taxon>
        <taxon>Agaricomycotina</taxon>
        <taxon>Agaricomycetes</taxon>
        <taxon>Agaricomycetidae</taxon>
        <taxon>Agaricales</taxon>
        <taxon>Marasmiineae</taxon>
        <taxon>Omphalotaceae</taxon>
        <taxon>Marasmiellus</taxon>
    </lineage>
</organism>
<name>A0ABR1JXI2_9AGAR</name>
<accession>A0ABR1JXI2</accession>
<keyword evidence="5 7" id="KW-0472">Membrane</keyword>
<sequence>MSFLSLISRQVNGRQLNTLKHDKVLNQFLHQCSRNYSTPVSKISVPRRAYSGHVLKGLGLTGVGLGLSLLRSPIKCEPTPPATTPSSNEQTDPMPPPPPPPGSSVSFYELSFGTVAGICAGVFVKKGLKTVAFFLGGVFVLLQYLGSYSVIRVDWAAIGRRFEKMFYVTDANGKKRAPTVYTAWHWLVDFLTADFQPRASFLAGLVLGLRIG</sequence>
<dbReference type="Proteomes" id="UP001498398">
    <property type="component" value="Unassembled WGS sequence"/>
</dbReference>
<evidence type="ECO:0000256" key="3">
    <source>
        <dbReference type="ARBA" id="ARBA00022692"/>
    </source>
</evidence>
<proteinExistence type="inferred from homology"/>
<evidence type="ECO:0008006" key="10">
    <source>
        <dbReference type="Google" id="ProtNLM"/>
    </source>
</evidence>
<dbReference type="InterPro" id="IPR007014">
    <property type="entry name" value="FUN14"/>
</dbReference>
<dbReference type="EMBL" id="JBANRG010000004">
    <property type="protein sequence ID" value="KAK7467016.1"/>
    <property type="molecule type" value="Genomic_DNA"/>
</dbReference>
<evidence type="ECO:0000256" key="7">
    <source>
        <dbReference type="SAM" id="Phobius"/>
    </source>
</evidence>
<evidence type="ECO:0000256" key="1">
    <source>
        <dbReference type="ARBA" id="ARBA00004370"/>
    </source>
</evidence>
<comment type="caution">
    <text evidence="8">The sequence shown here is derived from an EMBL/GenBank/DDBJ whole genome shotgun (WGS) entry which is preliminary data.</text>
</comment>
<evidence type="ECO:0000256" key="2">
    <source>
        <dbReference type="ARBA" id="ARBA00009160"/>
    </source>
</evidence>
<dbReference type="PANTHER" id="PTHR21346">
    <property type="entry name" value="FUN14 DOMAIN CONTAINING"/>
    <property type="match status" value="1"/>
</dbReference>
<gene>
    <name evidence="8" type="ORF">VKT23_004078</name>
</gene>
<keyword evidence="4 7" id="KW-1133">Transmembrane helix</keyword>
<keyword evidence="3 7" id="KW-0812">Transmembrane</keyword>
<evidence type="ECO:0000313" key="8">
    <source>
        <dbReference type="EMBL" id="KAK7467016.1"/>
    </source>
</evidence>